<feature type="compositionally biased region" description="Polar residues" evidence="1">
    <location>
        <begin position="661"/>
        <end position="674"/>
    </location>
</feature>
<feature type="region of interest" description="Disordered" evidence="1">
    <location>
        <begin position="191"/>
        <end position="211"/>
    </location>
</feature>
<dbReference type="HOGENOM" id="CLU_416198_0_0_1"/>
<evidence type="ECO:0000313" key="3">
    <source>
        <dbReference type="EMBL" id="CAX44715.1"/>
    </source>
</evidence>
<dbReference type="EMBL" id="FM992688">
    <property type="protein sequence ID" value="CAX44715.1"/>
    <property type="molecule type" value="Genomic_DNA"/>
</dbReference>
<feature type="compositionally biased region" description="Low complexity" evidence="1">
    <location>
        <begin position="643"/>
        <end position="657"/>
    </location>
</feature>
<dbReference type="GO" id="GO:0000329">
    <property type="term" value="C:fungal-type vacuole membrane"/>
    <property type="evidence" value="ECO:0007669"/>
    <property type="project" value="TreeGrafter"/>
</dbReference>
<dbReference type="eggNOG" id="ENOG502QR2V">
    <property type="taxonomic scope" value="Eukaryota"/>
</dbReference>
<feature type="compositionally biased region" description="Low complexity" evidence="1">
    <location>
        <begin position="526"/>
        <end position="541"/>
    </location>
</feature>
<protein>
    <submittedName>
        <fullName evidence="3">Uncharacterized protein</fullName>
    </submittedName>
</protein>
<dbReference type="AlphaFoldDB" id="B9W7Q4"/>
<dbReference type="InterPro" id="IPR018857">
    <property type="entry name" value="TORC1_cplx_su_TCO89"/>
</dbReference>
<feature type="region of interest" description="Disordered" evidence="1">
    <location>
        <begin position="520"/>
        <end position="541"/>
    </location>
</feature>
<feature type="region of interest" description="Disordered" evidence="1">
    <location>
        <begin position="390"/>
        <end position="424"/>
    </location>
</feature>
<dbReference type="KEGG" id="cdu:CD36_04560"/>
<feature type="region of interest" description="Disordered" evidence="1">
    <location>
        <begin position="1"/>
        <end position="155"/>
    </location>
</feature>
<keyword evidence="4" id="KW-1185">Reference proteome</keyword>
<dbReference type="CGD" id="CAL0000163435">
    <property type="gene designation" value="Cd36_04560"/>
</dbReference>
<evidence type="ECO:0000313" key="4">
    <source>
        <dbReference type="Proteomes" id="UP000002605"/>
    </source>
</evidence>
<feature type="compositionally biased region" description="Basic and acidic residues" evidence="1">
    <location>
        <begin position="592"/>
        <end position="604"/>
    </location>
</feature>
<dbReference type="RefSeq" id="XP_002417125.1">
    <property type="nucleotide sequence ID" value="XM_002417080.1"/>
</dbReference>
<gene>
    <name evidence="2" type="ordered locus">Cd36_04560</name>
    <name evidence="3" type="ORF">CD36_04560</name>
</gene>
<feature type="compositionally biased region" description="Low complexity" evidence="1">
    <location>
        <begin position="680"/>
        <end position="697"/>
    </location>
</feature>
<name>B9W7Q4_CANDC</name>
<dbReference type="PANTHER" id="PTHR22794:SF2">
    <property type="entry name" value="THAP DOMAIN-CONTAINING PROTEIN 11"/>
    <property type="match status" value="1"/>
</dbReference>
<accession>B9W7Q4</accession>
<dbReference type="Proteomes" id="UP000002605">
    <property type="component" value="Chromosome 1"/>
</dbReference>
<feature type="region of interest" description="Disordered" evidence="1">
    <location>
        <begin position="643"/>
        <end position="710"/>
    </location>
</feature>
<feature type="compositionally biased region" description="Basic and acidic residues" evidence="1">
    <location>
        <begin position="23"/>
        <end position="32"/>
    </location>
</feature>
<feature type="region of interest" description="Disordered" evidence="1">
    <location>
        <begin position="263"/>
        <end position="288"/>
    </location>
</feature>
<dbReference type="PANTHER" id="PTHR22794">
    <property type="entry name" value="THAP DOMAIN PROTEIN 11"/>
    <property type="match status" value="1"/>
</dbReference>
<feature type="compositionally biased region" description="Polar residues" evidence="1">
    <location>
        <begin position="605"/>
        <end position="615"/>
    </location>
</feature>
<dbReference type="Pfam" id="PF10452">
    <property type="entry name" value="TCO89"/>
    <property type="match status" value="2"/>
</dbReference>
<feature type="compositionally biased region" description="Polar residues" evidence="1">
    <location>
        <begin position="129"/>
        <end position="155"/>
    </location>
</feature>
<dbReference type="VEuPathDB" id="FungiDB:CD36_04560"/>
<dbReference type="GO" id="GO:0031931">
    <property type="term" value="C:TORC1 complex"/>
    <property type="evidence" value="ECO:0007669"/>
    <property type="project" value="InterPro"/>
</dbReference>
<dbReference type="GO" id="GO:0031929">
    <property type="term" value="P:TOR signaling"/>
    <property type="evidence" value="ECO:0007669"/>
    <property type="project" value="InterPro"/>
</dbReference>
<evidence type="ECO:0000313" key="2">
    <source>
        <dbReference type="CGD" id="CAL0000163435"/>
    </source>
</evidence>
<feature type="compositionally biased region" description="Polar residues" evidence="1">
    <location>
        <begin position="278"/>
        <end position="288"/>
    </location>
</feature>
<proteinExistence type="predicted"/>
<feature type="compositionally biased region" description="Polar residues" evidence="1">
    <location>
        <begin position="35"/>
        <end position="73"/>
    </location>
</feature>
<feature type="compositionally biased region" description="Low complexity" evidence="1">
    <location>
        <begin position="391"/>
        <end position="410"/>
    </location>
</feature>
<evidence type="ECO:0000256" key="1">
    <source>
        <dbReference type="SAM" id="MobiDB-lite"/>
    </source>
</evidence>
<reference evidence="3 4" key="1">
    <citation type="journal article" date="2009" name="Genome Res.">
        <title>Comparative genomics of the fungal pathogens Candida dubliniensis and Candida albicans.</title>
        <authorList>
            <person name="Jackson A.P."/>
            <person name="Gamble J.A."/>
            <person name="Yeomans T."/>
            <person name="Moran G.P."/>
            <person name="Saunders D."/>
            <person name="Harris D."/>
            <person name="Aslett M."/>
            <person name="Barrell J.F."/>
            <person name="Butler G."/>
            <person name="Citiulo F."/>
            <person name="Coleman D.C."/>
            <person name="de Groot P.W.J."/>
            <person name="Goodwin T.J."/>
            <person name="Quail M.A."/>
            <person name="McQuillan J."/>
            <person name="Munro C.A."/>
            <person name="Pain A."/>
            <person name="Poulter R.T."/>
            <person name="Rajandream M.A."/>
            <person name="Renauld H."/>
            <person name="Spiering M.J."/>
            <person name="Tivey A."/>
            <person name="Gow N.A.R."/>
            <person name="Barrell B."/>
            <person name="Sullivan D.J."/>
            <person name="Berriman M."/>
        </authorList>
    </citation>
    <scope>NUCLEOTIDE SEQUENCE [LARGE SCALE GENOMIC DNA]</scope>
    <source>
        <strain evidence="4">CD36 / ATCC MYA-646 / CBS 7987 / NCPF 3949 / NRRL Y-17841</strain>
    </source>
</reference>
<dbReference type="OrthoDB" id="5430106at2759"/>
<sequence length="710" mass="78373">MSAHNTPKKDYSNDSRPQSTENDPTRSRRGGKDSQPPQHHNSTVTRSSLPNNPRPASTGNIPRNTSTPSLNKKQGNRVKAHNRSLSHNKSSTKLSTSTGATARPHLNRSKSTEFLLKSRQGGALKRSSRSLTKMTALQPMTKTTSSPTLPTHKSTTSLKRINSACNIGLKSSARMGKAILQLNDDDADYEDVENLSNDEGTGQDNAPVPERFDSQDTISTTHSQNEQNIPSLYEQINRILPEPTPASEEPPKFKDKLEVVEEGNTIDSKIDPSRPELGSSTKSSTDDFSQANNFYSGSLLLSQSTGLVRKIDPKHSANLKMTEAYPTMPSDEALNSTAISGISFKANPMELNNAAEPVTTSKNVNQNNSYQPDQTIFNNLQRTNNQYLMNKKQQQQQQKIQQKTQQKQQQVKPLSPAGASINNGTNNFSDFLRTNNSTSSADSQYGHNIETRTQQRLWLQRESSLMDVTNLDANRMSNFSNLSLNNLMFSHNYNNQSQANIRDLQYGSSIPQQHQPLTPMTPATPGIGNNGSYSGSDSNGNQGLLNLVQGTLPLTVQTKIEFERLNREYLNVRRHANPMGESLKRLESYSGKELKVSKTRKGDKSATNANPSTFEEFSPTFHEKGTEIANTLNKLWQEAIISSSSPSSSSSSAAAAARPNQPITQQHPMNQRSMNPRLASYNQTYNNSRQNQTTNTRAVKLTTAQTTDAA</sequence>
<feature type="compositionally biased region" description="Polar residues" evidence="1">
    <location>
        <begin position="194"/>
        <end position="204"/>
    </location>
</feature>
<feature type="region of interest" description="Disordered" evidence="1">
    <location>
        <begin position="592"/>
        <end position="619"/>
    </location>
</feature>
<feature type="compositionally biased region" description="Polar residues" evidence="1">
    <location>
        <begin position="87"/>
        <end position="100"/>
    </location>
</feature>
<dbReference type="GeneID" id="8044661"/>
<feature type="compositionally biased region" description="Basic residues" evidence="1">
    <location>
        <begin position="74"/>
        <end position="86"/>
    </location>
</feature>
<organism evidence="3 4">
    <name type="scientific">Candida dubliniensis (strain CD36 / ATCC MYA-646 / CBS 7987 / NCPF 3949 / NRRL Y-17841)</name>
    <name type="common">Yeast</name>
    <dbReference type="NCBI Taxonomy" id="573826"/>
    <lineage>
        <taxon>Eukaryota</taxon>
        <taxon>Fungi</taxon>
        <taxon>Dikarya</taxon>
        <taxon>Ascomycota</taxon>
        <taxon>Saccharomycotina</taxon>
        <taxon>Pichiomycetes</taxon>
        <taxon>Debaryomycetaceae</taxon>
        <taxon>Candida/Lodderomyces clade</taxon>
        <taxon>Candida</taxon>
    </lineage>
</organism>